<feature type="region of interest" description="Disordered" evidence="1">
    <location>
        <begin position="73"/>
        <end position="99"/>
    </location>
</feature>
<evidence type="ECO:0000256" key="1">
    <source>
        <dbReference type="SAM" id="MobiDB-lite"/>
    </source>
</evidence>
<name>A0AAV7WZP0_PLEWA</name>
<dbReference type="Proteomes" id="UP001066276">
    <property type="component" value="Chromosome 1_1"/>
</dbReference>
<keyword evidence="3" id="KW-1185">Reference proteome</keyword>
<sequence length="99" mass="11061">MLMCSINLIHSDLSAKLGPLNYDQDCGDSHYENDLRATDVRQPGGKHQLLDTLLHRHRLLICEILDRDSNKGRGLAASAQPLPVRLSEPSYQDAREDAP</sequence>
<evidence type="ECO:0000313" key="2">
    <source>
        <dbReference type="EMBL" id="KAJ1217485.1"/>
    </source>
</evidence>
<evidence type="ECO:0000313" key="3">
    <source>
        <dbReference type="Proteomes" id="UP001066276"/>
    </source>
</evidence>
<accession>A0AAV7WZP0</accession>
<comment type="caution">
    <text evidence="2">The sequence shown here is derived from an EMBL/GenBank/DDBJ whole genome shotgun (WGS) entry which is preliminary data.</text>
</comment>
<proteinExistence type="predicted"/>
<reference evidence="2" key="1">
    <citation type="journal article" date="2022" name="bioRxiv">
        <title>Sequencing and chromosome-scale assembly of the giantPleurodeles waltlgenome.</title>
        <authorList>
            <person name="Brown T."/>
            <person name="Elewa A."/>
            <person name="Iarovenko S."/>
            <person name="Subramanian E."/>
            <person name="Araus A.J."/>
            <person name="Petzold A."/>
            <person name="Susuki M."/>
            <person name="Suzuki K.-i.T."/>
            <person name="Hayashi T."/>
            <person name="Toyoda A."/>
            <person name="Oliveira C."/>
            <person name="Osipova E."/>
            <person name="Leigh N.D."/>
            <person name="Simon A."/>
            <person name="Yun M.H."/>
        </authorList>
    </citation>
    <scope>NUCLEOTIDE SEQUENCE</scope>
    <source>
        <strain evidence="2">20211129_DDA</strain>
        <tissue evidence="2">Liver</tissue>
    </source>
</reference>
<protein>
    <submittedName>
        <fullName evidence="2">Uncharacterized protein</fullName>
    </submittedName>
</protein>
<dbReference type="AlphaFoldDB" id="A0AAV7WZP0"/>
<gene>
    <name evidence="2" type="ORF">NDU88_005079</name>
</gene>
<dbReference type="EMBL" id="JANPWB010000001">
    <property type="protein sequence ID" value="KAJ1217485.1"/>
    <property type="molecule type" value="Genomic_DNA"/>
</dbReference>
<organism evidence="2 3">
    <name type="scientific">Pleurodeles waltl</name>
    <name type="common">Iberian ribbed newt</name>
    <dbReference type="NCBI Taxonomy" id="8319"/>
    <lineage>
        <taxon>Eukaryota</taxon>
        <taxon>Metazoa</taxon>
        <taxon>Chordata</taxon>
        <taxon>Craniata</taxon>
        <taxon>Vertebrata</taxon>
        <taxon>Euteleostomi</taxon>
        <taxon>Amphibia</taxon>
        <taxon>Batrachia</taxon>
        <taxon>Caudata</taxon>
        <taxon>Salamandroidea</taxon>
        <taxon>Salamandridae</taxon>
        <taxon>Pleurodelinae</taxon>
        <taxon>Pleurodeles</taxon>
    </lineage>
</organism>